<accession>A0ABN7XSW1</accession>
<organism evidence="1 2">
    <name type="scientific">Gigaspora margarita</name>
    <dbReference type="NCBI Taxonomy" id="4874"/>
    <lineage>
        <taxon>Eukaryota</taxon>
        <taxon>Fungi</taxon>
        <taxon>Fungi incertae sedis</taxon>
        <taxon>Mucoromycota</taxon>
        <taxon>Glomeromycotina</taxon>
        <taxon>Glomeromycetes</taxon>
        <taxon>Diversisporales</taxon>
        <taxon>Gigasporaceae</taxon>
        <taxon>Gigaspora</taxon>
    </lineage>
</organism>
<keyword evidence="2" id="KW-1185">Reference proteome</keyword>
<comment type="caution">
    <text evidence="1">The sequence shown here is derived from an EMBL/GenBank/DDBJ whole genome shotgun (WGS) entry which is preliminary data.</text>
</comment>
<dbReference type="EMBL" id="CAJVQB010172251">
    <property type="protein sequence ID" value="CAG8857552.1"/>
    <property type="molecule type" value="Genomic_DNA"/>
</dbReference>
<name>A0ABN7XSW1_GIGMA</name>
<sequence>ENFVNIDKSKRGHKIDAAVGIHLMKENLIQFLVVESKKPGADPSNDKRKQLQEQCDQINEIFCFYEEKYKRFMTK</sequence>
<gene>
    <name evidence="1" type="ORF">GMARGA_LOCUS46371</name>
</gene>
<reference evidence="1 2" key="1">
    <citation type="submission" date="2021-06" db="EMBL/GenBank/DDBJ databases">
        <authorList>
            <person name="Kallberg Y."/>
            <person name="Tangrot J."/>
            <person name="Rosling A."/>
        </authorList>
    </citation>
    <scope>NUCLEOTIDE SEQUENCE [LARGE SCALE GENOMIC DNA]</scope>
    <source>
        <strain evidence="1 2">120-4 pot B 10/14</strain>
    </source>
</reference>
<dbReference type="Proteomes" id="UP000789901">
    <property type="component" value="Unassembled WGS sequence"/>
</dbReference>
<evidence type="ECO:0000313" key="2">
    <source>
        <dbReference type="Proteomes" id="UP000789901"/>
    </source>
</evidence>
<proteinExistence type="predicted"/>
<evidence type="ECO:0000313" key="1">
    <source>
        <dbReference type="EMBL" id="CAG8857552.1"/>
    </source>
</evidence>
<protein>
    <submittedName>
        <fullName evidence="1">38137_t:CDS:1</fullName>
    </submittedName>
</protein>
<feature type="non-terminal residue" evidence="1">
    <location>
        <position position="75"/>
    </location>
</feature>
<feature type="non-terminal residue" evidence="1">
    <location>
        <position position="1"/>
    </location>
</feature>